<dbReference type="RefSeq" id="WP_167607813.1">
    <property type="nucleotide sequence ID" value="NZ_SOYS01000002.1"/>
</dbReference>
<evidence type="ECO:0000313" key="2">
    <source>
        <dbReference type="EMBL" id="NIY46870.1"/>
    </source>
</evidence>
<keyword evidence="3" id="KW-1185">Reference proteome</keyword>
<reference evidence="2 3" key="1">
    <citation type="journal article" date="2020" name="Microorganisms">
        <title>Polyphasic Characterisation of Cedecea colo sp. nov., a New Enteric Bacterium Isolated from the Koala Hindgut.</title>
        <authorList>
            <person name="Boath J.M."/>
            <person name="Dakhal S."/>
            <person name="Van T.T.H."/>
            <person name="Moore R.J."/>
            <person name="Dekiwadia C."/>
            <person name="Macreadie I.G."/>
        </authorList>
    </citation>
    <scope>NUCLEOTIDE SEQUENCE [LARGE SCALE GENOMIC DNA]</scope>
    <source>
        <strain evidence="2 3">ZA</strain>
    </source>
</reference>
<comment type="caution">
    <text evidence="2">The sequence shown here is derived from an EMBL/GenBank/DDBJ whole genome shotgun (WGS) entry which is preliminary data.</text>
</comment>
<feature type="domain" description="N-acetyltransferase" evidence="1">
    <location>
        <begin position="14"/>
        <end position="175"/>
    </location>
</feature>
<accession>A0ABX0VKI5</accession>
<gene>
    <name evidence="2" type="ORF">E2L00_04855</name>
</gene>
<dbReference type="InterPro" id="IPR016181">
    <property type="entry name" value="Acyl_CoA_acyltransferase"/>
</dbReference>
<sequence length="177" mass="20009">MVMIQAPRLETERLVLRQFTLDDFDDLAACWADPAMVKFIGGGKPQSAEMSWGRLLRYIGHWHALGYGYWAIFDKASGRYVGSFGFQNARRDLTPALEYPEAGWSLVPAVHGKGYAAEALAAILTWADNTFKGPVCCIIDDDNQRSLNLAKRFGFTFQHYVTYHDKQVQMLTRQPAL</sequence>
<dbReference type="Gene3D" id="3.40.630.30">
    <property type="match status" value="1"/>
</dbReference>
<dbReference type="InterPro" id="IPR051531">
    <property type="entry name" value="N-acetyltransferase"/>
</dbReference>
<dbReference type="PANTHER" id="PTHR43792:SF16">
    <property type="entry name" value="N-ACETYLTRANSFERASE DOMAIN-CONTAINING PROTEIN"/>
    <property type="match status" value="1"/>
</dbReference>
<organism evidence="2 3">
    <name type="scientific">Cedecea colo</name>
    <dbReference type="NCBI Taxonomy" id="2552946"/>
    <lineage>
        <taxon>Bacteria</taxon>
        <taxon>Pseudomonadati</taxon>
        <taxon>Pseudomonadota</taxon>
        <taxon>Gammaproteobacteria</taxon>
        <taxon>Enterobacterales</taxon>
        <taxon>Enterobacteriaceae</taxon>
        <taxon>Cedecea</taxon>
    </lineage>
</organism>
<dbReference type="InterPro" id="IPR000182">
    <property type="entry name" value="GNAT_dom"/>
</dbReference>
<evidence type="ECO:0000259" key="1">
    <source>
        <dbReference type="PROSITE" id="PS51186"/>
    </source>
</evidence>
<dbReference type="Pfam" id="PF13302">
    <property type="entry name" value="Acetyltransf_3"/>
    <property type="match status" value="1"/>
</dbReference>
<name>A0ABX0VKI5_9ENTR</name>
<evidence type="ECO:0000313" key="3">
    <source>
        <dbReference type="Proteomes" id="UP000697927"/>
    </source>
</evidence>
<protein>
    <submittedName>
        <fullName evidence="2">N-acetyltransferase</fullName>
    </submittedName>
</protein>
<dbReference type="EMBL" id="SOYS01000002">
    <property type="protein sequence ID" value="NIY46870.1"/>
    <property type="molecule type" value="Genomic_DNA"/>
</dbReference>
<dbReference type="Proteomes" id="UP000697927">
    <property type="component" value="Unassembled WGS sequence"/>
</dbReference>
<dbReference type="PROSITE" id="PS51186">
    <property type="entry name" value="GNAT"/>
    <property type="match status" value="1"/>
</dbReference>
<dbReference type="PANTHER" id="PTHR43792">
    <property type="entry name" value="GNAT FAMILY, PUTATIVE (AFU_ORTHOLOGUE AFUA_3G00765)-RELATED-RELATED"/>
    <property type="match status" value="1"/>
</dbReference>
<dbReference type="SUPFAM" id="SSF55729">
    <property type="entry name" value="Acyl-CoA N-acyltransferases (Nat)"/>
    <property type="match status" value="1"/>
</dbReference>
<proteinExistence type="predicted"/>